<sequence>MSARSALAAKTIRATVERVVTRVNTLSAGGPGWTRPSYSDLESAAHTMIEEEALALGLAVSRDAAGNLFALLKGRNPQAIPLYAGSHLDTVAEGGAYDGQAGVAGALALAAALRAEDHTPEADLVITVTRAEESVWFPVSYVGSRAALGRLAREEMEAKRVDTQRSLAAHMRDQGFDPEAVANLVPPPPARFLEFHIEQGPVLHMAGEPYGIVTAIRGGLRYRSARVNGVWAHSGAAPYDGRADAVVAFSELVMAMDRVWAEKLAEGADLTVTFGRVDATSPAHAMAKVAGTLGFCLDMRSSDASTLDEADGRFRAEIARIEAARPGICFELGQQSRSQPAHLSAAMAGFIAGGAEARGVSPRRMLSGGGHDAAAFAAAGWDSVMVFIRNWNGSHCPDEGMDLEDLALAVESVHEAIRLEGRL</sequence>
<dbReference type="PIRSF" id="PIRSF001235">
    <property type="entry name" value="Amidase_carbamoylase"/>
    <property type="match status" value="1"/>
</dbReference>
<dbReference type="Proteomes" id="UP001548832">
    <property type="component" value="Unassembled WGS sequence"/>
</dbReference>
<dbReference type="Gene3D" id="3.30.70.360">
    <property type="match status" value="1"/>
</dbReference>
<dbReference type="Gene3D" id="3.40.630.10">
    <property type="entry name" value="Zn peptidases"/>
    <property type="match status" value="1"/>
</dbReference>
<dbReference type="RefSeq" id="WP_354461730.1">
    <property type="nucleotide sequence ID" value="NZ_JBEWSZ010000001.1"/>
</dbReference>
<dbReference type="InterPro" id="IPR010158">
    <property type="entry name" value="Amidase_Cbmase"/>
</dbReference>
<proteinExistence type="inferred from homology"/>
<evidence type="ECO:0000313" key="3">
    <source>
        <dbReference type="EMBL" id="MET2829813.1"/>
    </source>
</evidence>
<dbReference type="InterPro" id="IPR036264">
    <property type="entry name" value="Bact_exopeptidase_dim_dom"/>
</dbReference>
<reference evidence="3 4" key="1">
    <citation type="submission" date="2024-06" db="EMBL/GenBank/DDBJ databases">
        <authorList>
            <person name="Kim D.-U."/>
        </authorList>
    </citation>
    <scope>NUCLEOTIDE SEQUENCE [LARGE SCALE GENOMIC DNA]</scope>
    <source>
        <strain evidence="3 4">KACC15460</strain>
    </source>
</reference>
<dbReference type="SUPFAM" id="SSF55031">
    <property type="entry name" value="Bacterial exopeptidase dimerisation domain"/>
    <property type="match status" value="1"/>
</dbReference>
<comment type="similarity">
    <text evidence="1">Belongs to the peptidase M20 family.</text>
</comment>
<keyword evidence="4" id="KW-1185">Reference proteome</keyword>
<dbReference type="InterPro" id="IPR002933">
    <property type="entry name" value="Peptidase_M20"/>
</dbReference>
<dbReference type="GO" id="GO:0016787">
    <property type="term" value="F:hydrolase activity"/>
    <property type="evidence" value="ECO:0007669"/>
    <property type="project" value="UniProtKB-KW"/>
</dbReference>
<evidence type="ECO:0000256" key="1">
    <source>
        <dbReference type="ARBA" id="ARBA00006153"/>
    </source>
</evidence>
<dbReference type="PANTHER" id="PTHR32494">
    <property type="entry name" value="ALLANTOATE DEIMINASE-RELATED"/>
    <property type="match status" value="1"/>
</dbReference>
<name>A0ABV2DK41_9HYPH</name>
<keyword evidence="2 3" id="KW-0378">Hydrolase</keyword>
<evidence type="ECO:0000313" key="4">
    <source>
        <dbReference type="Proteomes" id="UP001548832"/>
    </source>
</evidence>
<dbReference type="NCBIfam" id="TIGR01879">
    <property type="entry name" value="hydantase"/>
    <property type="match status" value="1"/>
</dbReference>
<dbReference type="PANTHER" id="PTHR32494:SF5">
    <property type="entry name" value="ALLANTOATE AMIDOHYDROLASE"/>
    <property type="match status" value="1"/>
</dbReference>
<accession>A0ABV2DK41</accession>
<dbReference type="SUPFAM" id="SSF53187">
    <property type="entry name" value="Zn-dependent exopeptidases"/>
    <property type="match status" value="1"/>
</dbReference>
<gene>
    <name evidence="3" type="ORF">ABVQ20_22825</name>
</gene>
<dbReference type="EC" id="3.5.-.-" evidence="3"/>
<dbReference type="Pfam" id="PF01546">
    <property type="entry name" value="Peptidase_M20"/>
    <property type="match status" value="1"/>
</dbReference>
<protein>
    <submittedName>
        <fullName evidence="3">Hydantoinase/carbamoylase family amidase</fullName>
        <ecNumber evidence="3">3.5.-.-</ecNumber>
    </submittedName>
</protein>
<evidence type="ECO:0000256" key="2">
    <source>
        <dbReference type="ARBA" id="ARBA00022801"/>
    </source>
</evidence>
<comment type="caution">
    <text evidence="3">The sequence shown here is derived from an EMBL/GenBank/DDBJ whole genome shotgun (WGS) entry which is preliminary data.</text>
</comment>
<dbReference type="EMBL" id="JBEWSZ010000001">
    <property type="protein sequence ID" value="MET2829813.1"/>
    <property type="molecule type" value="Genomic_DNA"/>
</dbReference>
<organism evidence="3 4">
    <name type="scientific">Mesorhizobium shangrilense</name>
    <dbReference type="NCBI Taxonomy" id="460060"/>
    <lineage>
        <taxon>Bacteria</taxon>
        <taxon>Pseudomonadati</taxon>
        <taxon>Pseudomonadota</taxon>
        <taxon>Alphaproteobacteria</taxon>
        <taxon>Hyphomicrobiales</taxon>
        <taxon>Phyllobacteriaceae</taxon>
        <taxon>Mesorhizobium</taxon>
    </lineage>
</organism>